<name>A0ABU8LJW0_9MICO</name>
<keyword evidence="3" id="KW-1185">Reference proteome</keyword>
<reference evidence="2 3" key="1">
    <citation type="submission" date="2024-02" db="EMBL/GenBank/DDBJ databases">
        <authorList>
            <person name="Saticioglu I.B."/>
        </authorList>
    </citation>
    <scope>NUCLEOTIDE SEQUENCE [LARGE SCALE GENOMIC DNA]</scope>
    <source>
        <strain evidence="2 3">Mu-43</strain>
    </source>
</reference>
<organism evidence="2 3">
    <name type="scientific">Microbacterium istanbulense</name>
    <dbReference type="NCBI Taxonomy" id="3122049"/>
    <lineage>
        <taxon>Bacteria</taxon>
        <taxon>Bacillati</taxon>
        <taxon>Actinomycetota</taxon>
        <taxon>Actinomycetes</taxon>
        <taxon>Micrococcales</taxon>
        <taxon>Microbacteriaceae</taxon>
        <taxon>Microbacterium</taxon>
    </lineage>
</organism>
<dbReference type="RefSeq" id="WP_337319297.1">
    <property type="nucleotide sequence ID" value="NZ_JBBDGN010000006.1"/>
</dbReference>
<comment type="caution">
    <text evidence="2">The sequence shown here is derived from an EMBL/GenBank/DDBJ whole genome shotgun (WGS) entry which is preliminary data.</text>
</comment>
<gene>
    <name evidence="2" type="ORF">WDU93_07865</name>
</gene>
<protein>
    <recommendedName>
        <fullName evidence="4">Nuclear transport factor 2 family protein</fullName>
    </recommendedName>
</protein>
<feature type="signal peptide" evidence="1">
    <location>
        <begin position="1"/>
        <end position="25"/>
    </location>
</feature>
<keyword evidence="1" id="KW-0732">Signal</keyword>
<evidence type="ECO:0000313" key="3">
    <source>
        <dbReference type="Proteomes" id="UP001366085"/>
    </source>
</evidence>
<evidence type="ECO:0000256" key="1">
    <source>
        <dbReference type="SAM" id="SignalP"/>
    </source>
</evidence>
<proteinExistence type="predicted"/>
<sequence>MTHAAASPRFVGALCALTLSIGVLAACTPAPEPTPTATALFASDEEAFAAAEETYRAYTEALNEVDTSKPQTFEAVYKYTTGDFQNRDRKNFSTLHAERFAMTGDSQLVRFEGLKFDNESTITAEICVDVSKTDVINQDGVSMVPDDRPDVSGAIVKFELDDDEVRIARADRLEPDTCVAG</sequence>
<dbReference type="Proteomes" id="UP001366085">
    <property type="component" value="Unassembled WGS sequence"/>
</dbReference>
<feature type="chain" id="PRO_5046512913" description="Nuclear transport factor 2 family protein" evidence="1">
    <location>
        <begin position="26"/>
        <end position="181"/>
    </location>
</feature>
<dbReference type="EMBL" id="JBBDGN010000006">
    <property type="protein sequence ID" value="MEJ1091612.1"/>
    <property type="molecule type" value="Genomic_DNA"/>
</dbReference>
<evidence type="ECO:0000313" key="2">
    <source>
        <dbReference type="EMBL" id="MEJ1091612.1"/>
    </source>
</evidence>
<evidence type="ECO:0008006" key="4">
    <source>
        <dbReference type="Google" id="ProtNLM"/>
    </source>
</evidence>
<accession>A0ABU8LJW0</accession>